<keyword evidence="2" id="KW-0547">Nucleotide-binding</keyword>
<dbReference type="InterPro" id="IPR011009">
    <property type="entry name" value="Kinase-like_dom_sf"/>
</dbReference>
<dbReference type="OrthoDB" id="341578at2759"/>
<evidence type="ECO:0000313" key="9">
    <source>
        <dbReference type="Proteomes" id="UP000076858"/>
    </source>
</evidence>
<comment type="caution">
    <text evidence="8">The sequence shown here is derived from an EMBL/GenBank/DDBJ whole genome shotgun (WGS) entry which is preliminary data.</text>
</comment>
<feature type="compositionally biased region" description="Low complexity" evidence="6">
    <location>
        <begin position="163"/>
        <end position="174"/>
    </location>
</feature>
<evidence type="ECO:0000256" key="2">
    <source>
        <dbReference type="ARBA" id="ARBA00022741"/>
    </source>
</evidence>
<evidence type="ECO:0000259" key="7">
    <source>
        <dbReference type="PROSITE" id="PS50011"/>
    </source>
</evidence>
<dbReference type="PANTHER" id="PTHR11042">
    <property type="entry name" value="EUKARYOTIC TRANSLATION INITIATION FACTOR 2-ALPHA KINASE EIF2-ALPHA KINASE -RELATED"/>
    <property type="match status" value="1"/>
</dbReference>
<accession>A0A165AEY2</accession>
<dbReference type="PROSITE" id="PS50011">
    <property type="entry name" value="PROTEIN_KINASE_DOM"/>
    <property type="match status" value="1"/>
</dbReference>
<dbReference type="Proteomes" id="UP000076858">
    <property type="component" value="Unassembled WGS sequence"/>
</dbReference>
<feature type="compositionally biased region" description="Polar residues" evidence="6">
    <location>
        <begin position="175"/>
        <end position="185"/>
    </location>
</feature>
<dbReference type="GO" id="GO:0005634">
    <property type="term" value="C:nucleus"/>
    <property type="evidence" value="ECO:0007669"/>
    <property type="project" value="TreeGrafter"/>
</dbReference>
<evidence type="ECO:0000256" key="3">
    <source>
        <dbReference type="ARBA" id="ARBA00022777"/>
    </source>
</evidence>
<dbReference type="Pfam" id="PF00069">
    <property type="entry name" value="Pkinase"/>
    <property type="match status" value="2"/>
</dbReference>
<dbReference type="EMBL" id="LRGB01000626">
    <property type="protein sequence ID" value="KZS17550.1"/>
    <property type="molecule type" value="Genomic_DNA"/>
</dbReference>
<keyword evidence="3" id="KW-0418">Kinase</keyword>
<comment type="similarity">
    <text evidence="5">Belongs to the protein kinase superfamily. Ser/Thr protein kinase family. GCN2 subfamily.</text>
</comment>
<protein>
    <recommendedName>
        <fullName evidence="7">Protein kinase domain-containing protein</fullName>
    </recommendedName>
</protein>
<dbReference type="InterPro" id="IPR000719">
    <property type="entry name" value="Prot_kinase_dom"/>
</dbReference>
<dbReference type="PROSITE" id="PS00108">
    <property type="entry name" value="PROTEIN_KINASE_ST"/>
    <property type="match status" value="1"/>
</dbReference>
<feature type="region of interest" description="Disordered" evidence="6">
    <location>
        <begin position="112"/>
        <end position="140"/>
    </location>
</feature>
<keyword evidence="9" id="KW-1185">Reference proteome</keyword>
<dbReference type="SMART" id="SM00220">
    <property type="entry name" value="S_TKc"/>
    <property type="match status" value="1"/>
</dbReference>
<name>A0A165AEY2_9CRUS</name>
<evidence type="ECO:0000256" key="1">
    <source>
        <dbReference type="ARBA" id="ARBA00022679"/>
    </source>
</evidence>
<dbReference type="InterPro" id="IPR050339">
    <property type="entry name" value="CC_SR_Kinase"/>
</dbReference>
<keyword evidence="1" id="KW-0808">Transferase</keyword>
<gene>
    <name evidence="8" type="ORF">APZ42_016405</name>
</gene>
<evidence type="ECO:0000256" key="6">
    <source>
        <dbReference type="SAM" id="MobiDB-lite"/>
    </source>
</evidence>
<sequence length="1144" mass="131540">MSFNTIPQSSHLTLQQLMYFDKFLFTKSEPLESRFLEEFDQIELLSKGAFGHVYVARKKMENKKYAVKCIKLGKNHEEMAEDSTREVQVLSNIRHNNIVFYYNAWCEKDPPPGEYHDDDMNDENGDYSSESDNTSFDSKRLEKAKQLYENVSVTSRSDHLALSSQRQSSSDTDSNVSFRAGTNDQTLHHDVSSSQSTESSIQPSKNYTYLYIQMELCQQQNLASWLETRDPSHLKVDQIYREILLAVNYLHSKDLVHRDLKPSNIFFDSDWSIKVGDFGLSKSIATDGGSQSAYISTEEKKSNTFGSRVNHTVYVGTKPYMAPEQENSQTYNHKVDVYALAIILFELKMGPFDTNSERVNIIAQLKSFQLPHDFKCDIKLKQLLYSMLSVDPDKRPEVNDMLLEHFPKQVKQLNSHPTKSRNAPASFRAPIRHARDIFHSKLLMLFLNRGIRQGYKFHLGAKMPSLGGKFDDLIFKYRVNSSTGKNRSWRYLLAQVTYNQEETFKITANQLLSRNFRQLFNLAKLFHSYLDIRKRVDDIQNCIICSNVGFDKEDLNKNGLELIAVIPSNNILTFENPPSRGHKSACYRLQITARLRQKFTADWSDIHLLAKTLLHHAQTYDMYALRPKVLERNHVALINERVIDLETKKFHMDLVNNVNLSPGALQLRQIVCKLIVNEQNLDKWNFKLGPTFGKVRKNADDFLPQMVTGEDIDGFLDKLVFAVDMPNIADLDQILTDEIGPHFKLLGPHMLQNVWELSHQKFLSSEEGLKIIEENKQAMVLNNLNAVSMDYRDRLRQFHGKDEPEDFKHLNKEVEQFLDHSSENNNHVLRLTTTLPKSTAVKVFSALETLQDFQEGCSYLTVSSKWLEGPRKMEQWRNALEAGPYQLLIIVCKDDVQFHEIYDKLVLCEALKKKVIIICKNQELLELDNGQSNLPTTVDGWKEINDHLWPPELQCIHINVEQTNLETFRNIFELLTKPCTTEIAVLFIQGKMNKNVSCLQKMVPKNYDIIRNQSVPSNIAEGFAAIVVHRSLVYQSILPSHMLCNPQHVAGIQLSINNSLLTLYSVYPHTKDIDLFFSEAVTTCANSVLCTIPLTRHASHRDYERTHFVSLEGDGITHGADVHINDVERLVSKCGNPYVRFSVF</sequence>
<proteinExistence type="inferred from homology"/>
<dbReference type="GO" id="GO:0005737">
    <property type="term" value="C:cytoplasm"/>
    <property type="evidence" value="ECO:0007669"/>
    <property type="project" value="TreeGrafter"/>
</dbReference>
<dbReference type="GO" id="GO:0004694">
    <property type="term" value="F:eukaryotic translation initiation factor 2alpha kinase activity"/>
    <property type="evidence" value="ECO:0007669"/>
    <property type="project" value="TreeGrafter"/>
</dbReference>
<dbReference type="InterPro" id="IPR008271">
    <property type="entry name" value="Ser/Thr_kinase_AS"/>
</dbReference>
<feature type="region of interest" description="Disordered" evidence="6">
    <location>
        <begin position="158"/>
        <end position="200"/>
    </location>
</feature>
<dbReference type="Gene3D" id="1.10.510.10">
    <property type="entry name" value="Transferase(Phosphotransferase) domain 1"/>
    <property type="match status" value="1"/>
</dbReference>
<evidence type="ECO:0000256" key="5">
    <source>
        <dbReference type="ARBA" id="ARBA00037982"/>
    </source>
</evidence>
<dbReference type="GO" id="GO:0005524">
    <property type="term" value="F:ATP binding"/>
    <property type="evidence" value="ECO:0007669"/>
    <property type="project" value="UniProtKB-KW"/>
</dbReference>
<dbReference type="SUPFAM" id="SSF56112">
    <property type="entry name" value="Protein kinase-like (PK-like)"/>
    <property type="match status" value="1"/>
</dbReference>
<dbReference type="STRING" id="35525.A0A165AEY2"/>
<feature type="domain" description="Protein kinase" evidence="7">
    <location>
        <begin position="39"/>
        <end position="407"/>
    </location>
</feature>
<reference evidence="8 9" key="1">
    <citation type="submission" date="2016-03" db="EMBL/GenBank/DDBJ databases">
        <title>EvidentialGene: Evidence-directed Construction of Genes on Genomes.</title>
        <authorList>
            <person name="Gilbert D.G."/>
            <person name="Choi J.-H."/>
            <person name="Mockaitis K."/>
            <person name="Colbourne J."/>
            <person name="Pfrender M."/>
        </authorList>
    </citation>
    <scope>NUCLEOTIDE SEQUENCE [LARGE SCALE GENOMIC DNA]</scope>
    <source>
        <strain evidence="8 9">Xinb3</strain>
        <tissue evidence="8">Complete organism</tissue>
    </source>
</reference>
<organism evidence="8 9">
    <name type="scientific">Daphnia magna</name>
    <dbReference type="NCBI Taxonomy" id="35525"/>
    <lineage>
        <taxon>Eukaryota</taxon>
        <taxon>Metazoa</taxon>
        <taxon>Ecdysozoa</taxon>
        <taxon>Arthropoda</taxon>
        <taxon>Crustacea</taxon>
        <taxon>Branchiopoda</taxon>
        <taxon>Diplostraca</taxon>
        <taxon>Cladocera</taxon>
        <taxon>Anomopoda</taxon>
        <taxon>Daphniidae</taxon>
        <taxon>Daphnia</taxon>
    </lineage>
</organism>
<keyword evidence="4" id="KW-0067">ATP-binding</keyword>
<evidence type="ECO:0000313" key="8">
    <source>
        <dbReference type="EMBL" id="KZS17550.1"/>
    </source>
</evidence>
<dbReference type="AlphaFoldDB" id="A0A165AEY2"/>
<feature type="compositionally biased region" description="Polar residues" evidence="6">
    <location>
        <begin position="126"/>
        <end position="136"/>
    </location>
</feature>
<feature type="compositionally biased region" description="Acidic residues" evidence="6">
    <location>
        <begin position="116"/>
        <end position="125"/>
    </location>
</feature>
<evidence type="ECO:0000256" key="4">
    <source>
        <dbReference type="ARBA" id="ARBA00022840"/>
    </source>
</evidence>
<dbReference type="Gene3D" id="3.30.200.20">
    <property type="entry name" value="Phosphorylase Kinase, domain 1"/>
    <property type="match status" value="1"/>
</dbReference>
<dbReference type="PANTHER" id="PTHR11042:SF91">
    <property type="entry name" value="EUKARYOTIC TRANSLATION INITIATION FACTOR 2-ALPHA KINASE"/>
    <property type="match status" value="1"/>
</dbReference>